<keyword evidence="4" id="KW-1003">Cell membrane</keyword>
<keyword evidence="10" id="KW-1185">Reference proteome</keyword>
<dbReference type="InterPro" id="IPR011606">
    <property type="entry name" value="Brnchd-chn_aa_trnsp_permease"/>
</dbReference>
<reference evidence="9 10" key="1">
    <citation type="journal article" date="2019" name="Int. J. Syst. Evol. Microbiol.">
        <title>The Global Catalogue of Microorganisms (GCM) 10K type strain sequencing project: providing services to taxonomists for standard genome sequencing and annotation.</title>
        <authorList>
            <consortium name="The Broad Institute Genomics Platform"/>
            <consortium name="The Broad Institute Genome Sequencing Center for Infectious Disease"/>
            <person name="Wu L."/>
            <person name="Ma J."/>
        </authorList>
    </citation>
    <scope>NUCLEOTIDE SEQUENCE [LARGE SCALE GENOMIC DNA]</scope>
    <source>
        <strain evidence="9 10">JCM 1405</strain>
    </source>
</reference>
<dbReference type="Pfam" id="PF03591">
    <property type="entry name" value="AzlC"/>
    <property type="match status" value="1"/>
</dbReference>
<sequence>MNKKEKLLYLKKGIKLAIPIAIGYIPIAITFGLITKSSGVSNKIGIIMSLMVFAGASQFIGVNLMALNSAPLEIILTTFIINFRHFLMSSSLSQRIDSGENKKLLYFISFGITDETFAVSSLLEEESLNPYMVLGLNFTAYLSWVFGTILGVLLGNIIPQIIQNSMGIALYSMFIGLIGPSIKKSKPILITAILSAGINLIIVFAPIFSFLSKGWSIIIATIVSSLVGTMCFKEDIK</sequence>
<proteinExistence type="inferred from homology"/>
<feature type="transmembrane region" description="Helical" evidence="8">
    <location>
        <begin position="188"/>
        <end position="208"/>
    </location>
</feature>
<evidence type="ECO:0000313" key="10">
    <source>
        <dbReference type="Proteomes" id="UP001500339"/>
    </source>
</evidence>
<name>A0ABN1IL00_9CLOT</name>
<dbReference type="PANTHER" id="PTHR34979:SF1">
    <property type="entry name" value="INNER MEMBRANE PROTEIN YGAZ"/>
    <property type="match status" value="1"/>
</dbReference>
<keyword evidence="5 8" id="KW-0812">Transmembrane</keyword>
<accession>A0ABN1IL00</accession>
<feature type="transmembrane region" description="Helical" evidence="8">
    <location>
        <begin position="214"/>
        <end position="232"/>
    </location>
</feature>
<evidence type="ECO:0000313" key="9">
    <source>
        <dbReference type="EMBL" id="GAA0716498.1"/>
    </source>
</evidence>
<dbReference type="RefSeq" id="WP_343765306.1">
    <property type="nucleotide sequence ID" value="NZ_BAAACF010000001.1"/>
</dbReference>
<feature type="transmembrane region" description="Helical" evidence="8">
    <location>
        <begin position="16"/>
        <end position="34"/>
    </location>
</feature>
<keyword evidence="3" id="KW-0813">Transport</keyword>
<protein>
    <submittedName>
        <fullName evidence="9">AzlC family ABC transporter permease</fullName>
    </submittedName>
</protein>
<evidence type="ECO:0000256" key="7">
    <source>
        <dbReference type="ARBA" id="ARBA00023136"/>
    </source>
</evidence>
<feature type="transmembrane region" description="Helical" evidence="8">
    <location>
        <begin position="46"/>
        <end position="66"/>
    </location>
</feature>
<comment type="similarity">
    <text evidence="2">Belongs to the AzlC family.</text>
</comment>
<evidence type="ECO:0000256" key="8">
    <source>
        <dbReference type="SAM" id="Phobius"/>
    </source>
</evidence>
<comment type="caution">
    <text evidence="9">The sequence shown here is derived from an EMBL/GenBank/DDBJ whole genome shotgun (WGS) entry which is preliminary data.</text>
</comment>
<keyword evidence="7 8" id="KW-0472">Membrane</keyword>
<keyword evidence="6 8" id="KW-1133">Transmembrane helix</keyword>
<dbReference type="Proteomes" id="UP001500339">
    <property type="component" value="Unassembled WGS sequence"/>
</dbReference>
<comment type="subcellular location">
    <subcellularLocation>
        <location evidence="1">Cell membrane</location>
        <topology evidence="1">Multi-pass membrane protein</topology>
    </subcellularLocation>
</comment>
<evidence type="ECO:0000256" key="2">
    <source>
        <dbReference type="ARBA" id="ARBA00010735"/>
    </source>
</evidence>
<evidence type="ECO:0000256" key="6">
    <source>
        <dbReference type="ARBA" id="ARBA00022989"/>
    </source>
</evidence>
<gene>
    <name evidence="9" type="ORF">GCM10008905_01030</name>
</gene>
<dbReference type="EMBL" id="BAAACF010000001">
    <property type="protein sequence ID" value="GAA0716498.1"/>
    <property type="molecule type" value="Genomic_DNA"/>
</dbReference>
<evidence type="ECO:0000256" key="4">
    <source>
        <dbReference type="ARBA" id="ARBA00022475"/>
    </source>
</evidence>
<feature type="transmembrane region" description="Helical" evidence="8">
    <location>
        <begin position="138"/>
        <end position="158"/>
    </location>
</feature>
<evidence type="ECO:0000256" key="1">
    <source>
        <dbReference type="ARBA" id="ARBA00004651"/>
    </source>
</evidence>
<organism evidence="9 10">
    <name type="scientific">Clostridium malenominatum</name>
    <dbReference type="NCBI Taxonomy" id="1539"/>
    <lineage>
        <taxon>Bacteria</taxon>
        <taxon>Bacillati</taxon>
        <taxon>Bacillota</taxon>
        <taxon>Clostridia</taxon>
        <taxon>Eubacteriales</taxon>
        <taxon>Clostridiaceae</taxon>
        <taxon>Clostridium</taxon>
    </lineage>
</organism>
<dbReference type="PANTHER" id="PTHR34979">
    <property type="entry name" value="INNER MEMBRANE PROTEIN YGAZ"/>
    <property type="match status" value="1"/>
</dbReference>
<evidence type="ECO:0000256" key="5">
    <source>
        <dbReference type="ARBA" id="ARBA00022692"/>
    </source>
</evidence>
<evidence type="ECO:0000256" key="3">
    <source>
        <dbReference type="ARBA" id="ARBA00022448"/>
    </source>
</evidence>